<dbReference type="EMBL" id="JBGBPQ010000019">
    <property type="protein sequence ID" value="KAL1505123.1"/>
    <property type="molecule type" value="Genomic_DNA"/>
</dbReference>
<reference evidence="1 2" key="1">
    <citation type="journal article" date="2024" name="Science">
        <title>Giant polyketide synthase enzymes in the biosynthesis of giant marine polyether toxins.</title>
        <authorList>
            <person name="Fallon T.R."/>
            <person name="Shende V.V."/>
            <person name="Wierzbicki I.H."/>
            <person name="Pendleton A.L."/>
            <person name="Watervoot N.F."/>
            <person name="Auber R.P."/>
            <person name="Gonzalez D.J."/>
            <person name="Wisecaver J.H."/>
            <person name="Moore B.S."/>
        </authorList>
    </citation>
    <scope>NUCLEOTIDE SEQUENCE [LARGE SCALE GENOMIC DNA]</scope>
    <source>
        <strain evidence="1 2">12B1</strain>
    </source>
</reference>
<sequence length="365" mass="40947">MIEEVRLREHRLRHNFSSELPWQPPTAGWRRLWASREAQLRRLADVQQRWDGWTDLMQAGVLVPNFTRLGFSRAPTPPALHRKLRAALDAGLAHAAEEALSAHDDLLLRPRPKFISQPQLNREAMEALLRAHEEWSGVRLQPVTAYGLRVYTNGSTLLMHHDKVNDHVISSIVHVGHEGGDWPLVIEGFDGRTYEVELRPGEMLFYESSKCLHGRPRTFRGRYYASIFVHYMPVDWGSRGVSTEDAMFAVPPSWLQDEDEGARATLEALGVQPEALPRLALASTALYEPECEEKWCALGASVRLDPPRAAGARRGFGALHDVAAHARRAYPHGWTAALALLLVAAYCTRRTAFRRAPVGAASKAL</sequence>
<protein>
    <recommendedName>
        <fullName evidence="3">Fe2OG dioxygenase domain-containing protein</fullName>
    </recommendedName>
</protein>
<comment type="caution">
    <text evidence="1">The sequence shown here is derived from an EMBL/GenBank/DDBJ whole genome shotgun (WGS) entry which is preliminary data.</text>
</comment>
<evidence type="ECO:0000313" key="2">
    <source>
        <dbReference type="Proteomes" id="UP001515480"/>
    </source>
</evidence>
<keyword evidence="2" id="KW-1185">Reference proteome</keyword>
<name>A0AB34IUN2_PRYPA</name>
<evidence type="ECO:0008006" key="3">
    <source>
        <dbReference type="Google" id="ProtNLM"/>
    </source>
</evidence>
<organism evidence="1 2">
    <name type="scientific">Prymnesium parvum</name>
    <name type="common">Toxic golden alga</name>
    <dbReference type="NCBI Taxonomy" id="97485"/>
    <lineage>
        <taxon>Eukaryota</taxon>
        <taxon>Haptista</taxon>
        <taxon>Haptophyta</taxon>
        <taxon>Prymnesiophyceae</taxon>
        <taxon>Prymnesiales</taxon>
        <taxon>Prymnesiaceae</taxon>
        <taxon>Prymnesium</taxon>
    </lineage>
</organism>
<dbReference type="Proteomes" id="UP001515480">
    <property type="component" value="Unassembled WGS sequence"/>
</dbReference>
<gene>
    <name evidence="1" type="ORF">AB1Y20_008882</name>
</gene>
<accession>A0AB34IUN2</accession>
<evidence type="ECO:0000313" key="1">
    <source>
        <dbReference type="EMBL" id="KAL1505123.1"/>
    </source>
</evidence>
<dbReference type="AlphaFoldDB" id="A0AB34IUN2"/>
<proteinExistence type="predicted"/>